<organism evidence="5 6">
    <name type="scientific">Necator americanus</name>
    <name type="common">Human hookworm</name>
    <dbReference type="NCBI Taxonomy" id="51031"/>
    <lineage>
        <taxon>Eukaryota</taxon>
        <taxon>Metazoa</taxon>
        <taxon>Ecdysozoa</taxon>
        <taxon>Nematoda</taxon>
        <taxon>Chromadorea</taxon>
        <taxon>Rhabditida</taxon>
        <taxon>Rhabditina</taxon>
        <taxon>Rhabditomorpha</taxon>
        <taxon>Strongyloidea</taxon>
        <taxon>Ancylostomatidae</taxon>
        <taxon>Bunostominae</taxon>
        <taxon>Necator</taxon>
    </lineage>
</organism>
<evidence type="ECO:0000313" key="6">
    <source>
        <dbReference type="Proteomes" id="UP000053676"/>
    </source>
</evidence>
<feature type="domain" description="DNA mismatch repair proteins mutS family" evidence="4">
    <location>
        <begin position="10"/>
        <end position="65"/>
    </location>
</feature>
<dbReference type="InterPro" id="IPR027417">
    <property type="entry name" value="P-loop_NTPase"/>
</dbReference>
<evidence type="ECO:0000256" key="1">
    <source>
        <dbReference type="ARBA" id="ARBA00022741"/>
    </source>
</evidence>
<name>W2TV41_NECAM</name>
<evidence type="ECO:0000256" key="3">
    <source>
        <dbReference type="ARBA" id="ARBA00023125"/>
    </source>
</evidence>
<protein>
    <recommendedName>
        <fullName evidence="4">DNA mismatch repair proteins mutS family domain-containing protein</fullName>
    </recommendedName>
</protein>
<accession>W2TV41</accession>
<keyword evidence="3" id="KW-0238">DNA-binding</keyword>
<gene>
    <name evidence="5" type="ORF">NECAME_06631</name>
</gene>
<dbReference type="OrthoDB" id="10252754at2759"/>
<dbReference type="GO" id="GO:0140664">
    <property type="term" value="F:ATP-dependent DNA damage sensor activity"/>
    <property type="evidence" value="ECO:0007669"/>
    <property type="project" value="InterPro"/>
</dbReference>
<evidence type="ECO:0000313" key="5">
    <source>
        <dbReference type="EMBL" id="ETN84907.1"/>
    </source>
</evidence>
<dbReference type="InterPro" id="IPR000432">
    <property type="entry name" value="DNA_mismatch_repair_MutS_C"/>
</dbReference>
<dbReference type="Pfam" id="PF00488">
    <property type="entry name" value="MutS_V"/>
    <property type="match status" value="1"/>
</dbReference>
<dbReference type="KEGG" id="nai:NECAME_06631"/>
<dbReference type="InterPro" id="IPR045076">
    <property type="entry name" value="MutS"/>
</dbReference>
<sequence length="93" mass="10058">MGAIANYPGAVAMQMSVAVEDGQLAMLYEIRPGVAQSSFGIHVARTVGFPENIIEEASCFLNELEKVTSEPEINEAIKKLQSADDSELMQILT</sequence>
<dbReference type="GO" id="GO:0030983">
    <property type="term" value="F:mismatched DNA binding"/>
    <property type="evidence" value="ECO:0007669"/>
    <property type="project" value="InterPro"/>
</dbReference>
<proteinExistence type="predicted"/>
<dbReference type="GO" id="GO:0005524">
    <property type="term" value="F:ATP binding"/>
    <property type="evidence" value="ECO:0007669"/>
    <property type="project" value="UniProtKB-KW"/>
</dbReference>
<dbReference type="PANTHER" id="PTHR11361:SF34">
    <property type="entry name" value="DNA MISMATCH REPAIR PROTEIN MSH1, MITOCHONDRIAL"/>
    <property type="match status" value="1"/>
</dbReference>
<dbReference type="STRING" id="51031.W2TV41"/>
<dbReference type="GO" id="GO:0006298">
    <property type="term" value="P:mismatch repair"/>
    <property type="evidence" value="ECO:0007669"/>
    <property type="project" value="InterPro"/>
</dbReference>
<dbReference type="EMBL" id="KI657839">
    <property type="protein sequence ID" value="ETN84907.1"/>
    <property type="molecule type" value="Genomic_DNA"/>
</dbReference>
<evidence type="ECO:0000256" key="2">
    <source>
        <dbReference type="ARBA" id="ARBA00022840"/>
    </source>
</evidence>
<keyword evidence="2" id="KW-0067">ATP-binding</keyword>
<reference evidence="6" key="1">
    <citation type="journal article" date="2014" name="Nat. Genet.">
        <title>Genome of the human hookworm Necator americanus.</title>
        <authorList>
            <person name="Tang Y.T."/>
            <person name="Gao X."/>
            <person name="Rosa B.A."/>
            <person name="Abubucker S."/>
            <person name="Hallsworth-Pepin K."/>
            <person name="Martin J."/>
            <person name="Tyagi R."/>
            <person name="Heizer E."/>
            <person name="Zhang X."/>
            <person name="Bhonagiri-Palsikar V."/>
            <person name="Minx P."/>
            <person name="Warren W.C."/>
            <person name="Wang Q."/>
            <person name="Zhan B."/>
            <person name="Hotez P.J."/>
            <person name="Sternberg P.W."/>
            <person name="Dougall A."/>
            <person name="Gaze S.T."/>
            <person name="Mulvenna J."/>
            <person name="Sotillo J."/>
            <person name="Ranganathan S."/>
            <person name="Rabelo E.M."/>
            <person name="Wilson R.K."/>
            <person name="Felgner P.L."/>
            <person name="Bethony J."/>
            <person name="Hawdon J.M."/>
            <person name="Gasser R.B."/>
            <person name="Loukas A."/>
            <person name="Mitreva M."/>
        </authorList>
    </citation>
    <scope>NUCLEOTIDE SEQUENCE [LARGE SCALE GENOMIC DNA]</scope>
</reference>
<keyword evidence="1" id="KW-0547">Nucleotide-binding</keyword>
<dbReference type="Proteomes" id="UP000053676">
    <property type="component" value="Unassembled WGS sequence"/>
</dbReference>
<dbReference type="Gene3D" id="3.40.50.300">
    <property type="entry name" value="P-loop containing nucleotide triphosphate hydrolases"/>
    <property type="match status" value="1"/>
</dbReference>
<keyword evidence="6" id="KW-1185">Reference proteome</keyword>
<evidence type="ECO:0000259" key="4">
    <source>
        <dbReference type="Pfam" id="PF00488"/>
    </source>
</evidence>
<dbReference type="AlphaFoldDB" id="W2TV41"/>
<dbReference type="PANTHER" id="PTHR11361">
    <property type="entry name" value="DNA MISMATCH REPAIR PROTEIN MUTS FAMILY MEMBER"/>
    <property type="match status" value="1"/>
</dbReference>